<evidence type="ECO:0000313" key="6">
    <source>
        <dbReference type="Proteomes" id="UP001295684"/>
    </source>
</evidence>
<dbReference type="PANTHER" id="PTHR15680">
    <property type="entry name" value="RIBOSOMAL PROTEIN L19"/>
    <property type="match status" value="1"/>
</dbReference>
<comment type="caution">
    <text evidence="5">The sequence shown here is derived from an EMBL/GenBank/DDBJ whole genome shotgun (WGS) entry which is preliminary data.</text>
</comment>
<evidence type="ECO:0000256" key="3">
    <source>
        <dbReference type="ARBA" id="ARBA00023274"/>
    </source>
</evidence>
<dbReference type="InterPro" id="IPR008991">
    <property type="entry name" value="Translation_prot_SH3-like_sf"/>
</dbReference>
<keyword evidence="2" id="KW-0689">Ribosomal protein</keyword>
<evidence type="ECO:0000313" key="5">
    <source>
        <dbReference type="EMBL" id="CAI2373997.1"/>
    </source>
</evidence>
<proteinExistence type="inferred from homology"/>
<evidence type="ECO:0000256" key="1">
    <source>
        <dbReference type="ARBA" id="ARBA00005781"/>
    </source>
</evidence>
<reference evidence="5" key="1">
    <citation type="submission" date="2023-07" db="EMBL/GenBank/DDBJ databases">
        <authorList>
            <consortium name="AG Swart"/>
            <person name="Singh M."/>
            <person name="Singh A."/>
            <person name="Seah K."/>
            <person name="Emmerich C."/>
        </authorList>
    </citation>
    <scope>NUCLEOTIDE SEQUENCE</scope>
    <source>
        <strain evidence="5">DP1</strain>
    </source>
</reference>
<dbReference type="SUPFAM" id="SSF50104">
    <property type="entry name" value="Translation proteins SH3-like domain"/>
    <property type="match status" value="1"/>
</dbReference>
<keyword evidence="3" id="KW-0687">Ribonucleoprotein</keyword>
<dbReference type="EMBL" id="CAMPGE010015370">
    <property type="protein sequence ID" value="CAI2373997.1"/>
    <property type="molecule type" value="Genomic_DNA"/>
</dbReference>
<dbReference type="AlphaFoldDB" id="A0AAD1XJU2"/>
<protein>
    <recommendedName>
        <fullName evidence="4">50S ribosomal protein L19, chloroplastic</fullName>
    </recommendedName>
</protein>
<comment type="similarity">
    <text evidence="1">Belongs to the bacterial ribosomal protein bL19 family.</text>
</comment>
<keyword evidence="6" id="KW-1185">Reference proteome</keyword>
<gene>
    <name evidence="5" type="ORF">ECRASSUSDP1_LOCUS15346</name>
</gene>
<dbReference type="InterPro" id="IPR001857">
    <property type="entry name" value="Ribosomal_bL19"/>
</dbReference>
<dbReference type="InterPro" id="IPR038657">
    <property type="entry name" value="Ribosomal_bL19_sf"/>
</dbReference>
<sequence>MFNLTLRGRFINSAIQRTAMQQYIRSNWIAVRNMSYLKDFHKKTNVFDKYHYNPNHIPKDVVCKNTTKVKKEFWTNPDPNYKHTIRPPTQHLGRTLITMLEKEEIKNEFKFPDFRPGDVIEVQYYVSLSEKKVNTYKGLCTGVENKKGINYAVQMVAYVDGINIKLHLKLHSPLFISLEVVKFGSNHNRNRLNHVWYENWAKSRVESPIIKGKGFAKRGKTLKRRRNILGDFGDHILHKKSTRKEKLSDRSMILDDTQ</sequence>
<dbReference type="Gene3D" id="2.30.30.790">
    <property type="match status" value="1"/>
</dbReference>
<dbReference type="PANTHER" id="PTHR15680:SF9">
    <property type="entry name" value="LARGE RIBOSOMAL SUBUNIT PROTEIN BL19M"/>
    <property type="match status" value="1"/>
</dbReference>
<evidence type="ECO:0000256" key="4">
    <source>
        <dbReference type="ARBA" id="ARBA00035376"/>
    </source>
</evidence>
<name>A0AAD1XJU2_EUPCR</name>
<dbReference type="GO" id="GO:0005762">
    <property type="term" value="C:mitochondrial large ribosomal subunit"/>
    <property type="evidence" value="ECO:0007669"/>
    <property type="project" value="TreeGrafter"/>
</dbReference>
<evidence type="ECO:0000256" key="2">
    <source>
        <dbReference type="ARBA" id="ARBA00022980"/>
    </source>
</evidence>
<dbReference type="GO" id="GO:0006412">
    <property type="term" value="P:translation"/>
    <property type="evidence" value="ECO:0007669"/>
    <property type="project" value="InterPro"/>
</dbReference>
<dbReference type="Proteomes" id="UP001295684">
    <property type="component" value="Unassembled WGS sequence"/>
</dbReference>
<accession>A0AAD1XJU2</accession>
<dbReference type="Pfam" id="PF01245">
    <property type="entry name" value="Ribosomal_L19"/>
    <property type="match status" value="1"/>
</dbReference>
<organism evidence="5 6">
    <name type="scientific">Euplotes crassus</name>
    <dbReference type="NCBI Taxonomy" id="5936"/>
    <lineage>
        <taxon>Eukaryota</taxon>
        <taxon>Sar</taxon>
        <taxon>Alveolata</taxon>
        <taxon>Ciliophora</taxon>
        <taxon>Intramacronucleata</taxon>
        <taxon>Spirotrichea</taxon>
        <taxon>Hypotrichia</taxon>
        <taxon>Euplotida</taxon>
        <taxon>Euplotidae</taxon>
        <taxon>Moneuplotes</taxon>
    </lineage>
</organism>
<dbReference type="GO" id="GO:0003735">
    <property type="term" value="F:structural constituent of ribosome"/>
    <property type="evidence" value="ECO:0007669"/>
    <property type="project" value="InterPro"/>
</dbReference>